<dbReference type="Gene3D" id="3.30.460.10">
    <property type="entry name" value="Beta Polymerase, domain 2"/>
    <property type="match status" value="1"/>
</dbReference>
<dbReference type="GO" id="GO:0005634">
    <property type="term" value="C:nucleus"/>
    <property type="evidence" value="ECO:0007669"/>
    <property type="project" value="TreeGrafter"/>
</dbReference>
<dbReference type="CDD" id="cd05402">
    <property type="entry name" value="NT_PAP_TUTase"/>
    <property type="match status" value="1"/>
</dbReference>
<evidence type="ECO:0000259" key="1">
    <source>
        <dbReference type="Pfam" id="PF20750"/>
    </source>
</evidence>
<dbReference type="Proteomes" id="UP000648187">
    <property type="component" value="Unassembled WGS sequence"/>
</dbReference>
<keyword evidence="3" id="KW-1185">Reference proteome</keyword>
<dbReference type="PANTHER" id="PTHR10682:SF10">
    <property type="entry name" value="POLYNUCLEOTIDE ADENYLYLTRANSFERASE"/>
    <property type="match status" value="1"/>
</dbReference>
<dbReference type="AlphaFoldDB" id="A0A835G4A0"/>
<gene>
    <name evidence="2" type="ORF">HW555_013653</name>
</gene>
<dbReference type="GO" id="GO:1990817">
    <property type="term" value="F:poly(A) RNA polymerase activity"/>
    <property type="evidence" value="ECO:0007669"/>
    <property type="project" value="TreeGrafter"/>
</dbReference>
<dbReference type="InterPro" id="IPR043519">
    <property type="entry name" value="NT_sf"/>
</dbReference>
<evidence type="ECO:0000313" key="3">
    <source>
        <dbReference type="Proteomes" id="UP000648187"/>
    </source>
</evidence>
<accession>A0A835G4A0</accession>
<dbReference type="Pfam" id="PF20750">
    <property type="entry name" value="PAP_NTPase"/>
    <property type="match status" value="1"/>
</dbReference>
<sequence length="222" mass="24799">MIVPFTGACPIRQYCPGKPHPTGPSLVAEDKTIELKQSMIALGAYESKSEANRRVEVLGALHLPVQQWIKEQSLKKGLSAYVPHSAIGYICPFGSYRLRVHPRFAKIELCVAPQHIQRSDFFTSLYELLKGHPQVTELRALENAFVPVIKMTFSEIRIKLLFASLDLPKIANKTKPLLANHVRSEPSDGESDDEDLVAPLIPRTFRCLLETPMGTEDIEGQP</sequence>
<dbReference type="PANTHER" id="PTHR10682">
    <property type="entry name" value="POLY A POLYMERASE"/>
    <property type="match status" value="1"/>
</dbReference>
<comment type="caution">
    <text evidence="2">The sequence shown here is derived from an EMBL/GenBank/DDBJ whole genome shotgun (WGS) entry which is preliminary data.</text>
</comment>
<dbReference type="EMBL" id="JACKWZ010000692">
    <property type="protein sequence ID" value="KAF9405716.1"/>
    <property type="molecule type" value="Genomic_DNA"/>
</dbReference>
<reference evidence="2" key="1">
    <citation type="submission" date="2020-08" db="EMBL/GenBank/DDBJ databases">
        <title>Spodoptera exigua strain:BAW_Kor-Di-RS1 Genome sequencing and assembly.</title>
        <authorList>
            <person name="Kim J."/>
            <person name="Nam H.Y."/>
            <person name="Kwon M."/>
            <person name="Choi J.H."/>
            <person name="Cho S.R."/>
            <person name="Kim G.-H."/>
        </authorList>
    </citation>
    <scope>NUCLEOTIDE SEQUENCE</scope>
    <source>
        <strain evidence="2">BAW_Kor-Di-RS1</strain>
        <tissue evidence="2">Whole-body</tissue>
    </source>
</reference>
<protein>
    <recommendedName>
        <fullName evidence="1">Poly(A) polymerase nucleotidyltransferase domain-containing protein</fullName>
    </recommendedName>
</protein>
<proteinExistence type="predicted"/>
<dbReference type="SUPFAM" id="SSF81301">
    <property type="entry name" value="Nucleotidyltransferase"/>
    <property type="match status" value="1"/>
</dbReference>
<evidence type="ECO:0000313" key="2">
    <source>
        <dbReference type="EMBL" id="KAF9405716.1"/>
    </source>
</evidence>
<organism evidence="2 3">
    <name type="scientific">Spodoptera exigua</name>
    <name type="common">Beet armyworm</name>
    <name type="synonym">Noctua fulgens</name>
    <dbReference type="NCBI Taxonomy" id="7107"/>
    <lineage>
        <taxon>Eukaryota</taxon>
        <taxon>Metazoa</taxon>
        <taxon>Ecdysozoa</taxon>
        <taxon>Arthropoda</taxon>
        <taxon>Hexapoda</taxon>
        <taxon>Insecta</taxon>
        <taxon>Pterygota</taxon>
        <taxon>Neoptera</taxon>
        <taxon>Endopterygota</taxon>
        <taxon>Lepidoptera</taxon>
        <taxon>Glossata</taxon>
        <taxon>Ditrysia</taxon>
        <taxon>Noctuoidea</taxon>
        <taxon>Noctuidae</taxon>
        <taxon>Amphipyrinae</taxon>
        <taxon>Spodoptera</taxon>
    </lineage>
</organism>
<feature type="domain" description="Poly(A) polymerase nucleotidyltransferase" evidence="1">
    <location>
        <begin position="30"/>
        <end position="174"/>
    </location>
</feature>
<dbReference type="InterPro" id="IPR048840">
    <property type="entry name" value="PolA_pol_NTPase"/>
</dbReference>
<name>A0A835G4A0_SPOEX</name>